<dbReference type="EMBL" id="JAOZYB010000069">
    <property type="protein sequence ID" value="MEB3960937.1"/>
    <property type="molecule type" value="Genomic_DNA"/>
</dbReference>
<feature type="compositionally biased region" description="Pro residues" evidence="1">
    <location>
        <begin position="69"/>
        <end position="82"/>
    </location>
</feature>
<gene>
    <name evidence="2" type="ORF">OKJ48_11870</name>
</gene>
<evidence type="ECO:0000313" key="3">
    <source>
        <dbReference type="Proteomes" id="UP001352223"/>
    </source>
</evidence>
<evidence type="ECO:0008006" key="4">
    <source>
        <dbReference type="Google" id="ProtNLM"/>
    </source>
</evidence>
<reference evidence="2 3" key="1">
    <citation type="submission" date="2022-10" db="EMBL/GenBank/DDBJ databases">
        <authorList>
            <person name="Xie J."/>
            <person name="Shen N."/>
        </authorList>
    </citation>
    <scope>NUCLEOTIDE SEQUENCE [LARGE SCALE GENOMIC DNA]</scope>
    <source>
        <strain evidence="2 3">DSM 41681</strain>
    </source>
</reference>
<dbReference type="Proteomes" id="UP001352223">
    <property type="component" value="Unassembled WGS sequence"/>
</dbReference>
<feature type="region of interest" description="Disordered" evidence="1">
    <location>
        <begin position="54"/>
        <end position="82"/>
    </location>
</feature>
<organism evidence="2 3">
    <name type="scientific">Streptomyces kunmingensis</name>
    <dbReference type="NCBI Taxonomy" id="68225"/>
    <lineage>
        <taxon>Bacteria</taxon>
        <taxon>Bacillati</taxon>
        <taxon>Actinomycetota</taxon>
        <taxon>Actinomycetes</taxon>
        <taxon>Kitasatosporales</taxon>
        <taxon>Streptomycetaceae</taxon>
        <taxon>Streptomyces</taxon>
    </lineage>
</organism>
<sequence>VLARCLHKDPAQRPTTDQLAAQLHDGRGEFVDHLPPELLAVLGRRAAEVWRLRPQRLPAPQGSAETAPAVPPRGPHPPGARS</sequence>
<name>A0ABU6C8A6_9ACTN</name>
<evidence type="ECO:0000313" key="2">
    <source>
        <dbReference type="EMBL" id="MEB3960937.1"/>
    </source>
</evidence>
<comment type="caution">
    <text evidence="2">The sequence shown here is derived from an EMBL/GenBank/DDBJ whole genome shotgun (WGS) entry which is preliminary data.</text>
</comment>
<accession>A0ABU6C8A6</accession>
<protein>
    <recommendedName>
        <fullName evidence="4">Serine/threonine protein kinase</fullName>
    </recommendedName>
</protein>
<proteinExistence type="predicted"/>
<evidence type="ECO:0000256" key="1">
    <source>
        <dbReference type="SAM" id="MobiDB-lite"/>
    </source>
</evidence>
<feature type="non-terminal residue" evidence="2">
    <location>
        <position position="1"/>
    </location>
</feature>
<keyword evidence="3" id="KW-1185">Reference proteome</keyword>